<dbReference type="EMBL" id="JAPTSV010000006">
    <property type="protein sequence ID" value="KAJ1526656.1"/>
    <property type="molecule type" value="Genomic_DNA"/>
</dbReference>
<dbReference type="AlphaFoldDB" id="A0AAV7XLV9"/>
<sequence>MANVKWELTVASTSAPREPPKALPLTAAPALWELTGLVAFEYSVPNCFVWPMYTSHIITLDEHCRFSVMRSGDFTLTTAPALIAKHPLPSGSRPSAWYMGKKPIRFLQFLADSKNLHRKSRMNNFVHGYMDDSVR</sequence>
<organism evidence="1 2">
    <name type="scientific">Megalurothrips usitatus</name>
    <name type="common">bean blossom thrips</name>
    <dbReference type="NCBI Taxonomy" id="439358"/>
    <lineage>
        <taxon>Eukaryota</taxon>
        <taxon>Metazoa</taxon>
        <taxon>Ecdysozoa</taxon>
        <taxon>Arthropoda</taxon>
        <taxon>Hexapoda</taxon>
        <taxon>Insecta</taxon>
        <taxon>Pterygota</taxon>
        <taxon>Neoptera</taxon>
        <taxon>Paraneoptera</taxon>
        <taxon>Thysanoptera</taxon>
        <taxon>Terebrantia</taxon>
        <taxon>Thripoidea</taxon>
        <taxon>Thripidae</taxon>
        <taxon>Megalurothrips</taxon>
    </lineage>
</organism>
<protein>
    <submittedName>
        <fullName evidence="1">Uncharacterized protein</fullName>
    </submittedName>
</protein>
<accession>A0AAV7XLV9</accession>
<evidence type="ECO:0000313" key="2">
    <source>
        <dbReference type="Proteomes" id="UP001075354"/>
    </source>
</evidence>
<proteinExistence type="predicted"/>
<reference evidence="1" key="1">
    <citation type="submission" date="2022-12" db="EMBL/GenBank/DDBJ databases">
        <title>Chromosome-level genome assembly of the bean flower thrips Megalurothrips usitatus.</title>
        <authorList>
            <person name="Ma L."/>
            <person name="Liu Q."/>
            <person name="Li H."/>
            <person name="Cai W."/>
        </authorList>
    </citation>
    <scope>NUCLEOTIDE SEQUENCE</scope>
    <source>
        <strain evidence="1">Cailab_2022a</strain>
    </source>
</reference>
<name>A0AAV7XLV9_9NEOP</name>
<keyword evidence="2" id="KW-1185">Reference proteome</keyword>
<comment type="caution">
    <text evidence="1">The sequence shown here is derived from an EMBL/GenBank/DDBJ whole genome shotgun (WGS) entry which is preliminary data.</text>
</comment>
<dbReference type="Proteomes" id="UP001075354">
    <property type="component" value="Chromosome 6"/>
</dbReference>
<evidence type="ECO:0000313" key="1">
    <source>
        <dbReference type="EMBL" id="KAJ1526656.1"/>
    </source>
</evidence>
<gene>
    <name evidence="1" type="ORF">ONE63_008239</name>
</gene>